<dbReference type="RefSeq" id="WP_148906987.1">
    <property type="nucleotide sequence ID" value="NZ_VNHX01000001.1"/>
</dbReference>
<protein>
    <submittedName>
        <fullName evidence="3">Lysophospholipase L1-like esterase</fullName>
    </submittedName>
</protein>
<keyword evidence="2" id="KW-0378">Hydrolase</keyword>
<evidence type="ECO:0000256" key="2">
    <source>
        <dbReference type="ARBA" id="ARBA00022801"/>
    </source>
</evidence>
<dbReference type="SUPFAM" id="SSF52266">
    <property type="entry name" value="SGNH hydrolase"/>
    <property type="match status" value="1"/>
</dbReference>
<dbReference type="Proteomes" id="UP000325105">
    <property type="component" value="Unassembled WGS sequence"/>
</dbReference>
<evidence type="ECO:0000256" key="1">
    <source>
        <dbReference type="ARBA" id="ARBA00008668"/>
    </source>
</evidence>
<dbReference type="PANTHER" id="PTHR43695">
    <property type="entry name" value="PUTATIVE (AFU_ORTHOLOGUE AFUA_2G17250)-RELATED"/>
    <property type="match status" value="1"/>
</dbReference>
<proteinExistence type="inferred from homology"/>
<keyword evidence="4" id="KW-1185">Reference proteome</keyword>
<dbReference type="InterPro" id="IPR036514">
    <property type="entry name" value="SGNH_hydro_sf"/>
</dbReference>
<dbReference type="Pfam" id="PF00657">
    <property type="entry name" value="Lipase_GDSL"/>
    <property type="match status" value="1"/>
</dbReference>
<evidence type="ECO:0000313" key="4">
    <source>
        <dbReference type="Proteomes" id="UP000325105"/>
    </source>
</evidence>
<comment type="similarity">
    <text evidence="1">Belongs to the 'GDSL' lipolytic enzyme family.</text>
</comment>
<organism evidence="3 4">
    <name type="scientific">Sphingobacterium allocomposti</name>
    <dbReference type="NCBI Taxonomy" id="415956"/>
    <lineage>
        <taxon>Bacteria</taxon>
        <taxon>Pseudomonadati</taxon>
        <taxon>Bacteroidota</taxon>
        <taxon>Sphingobacteriia</taxon>
        <taxon>Sphingobacteriales</taxon>
        <taxon>Sphingobacteriaceae</taxon>
        <taxon>Sphingobacterium</taxon>
    </lineage>
</organism>
<dbReference type="CDD" id="cd01821">
    <property type="entry name" value="Rhamnogalacturan_acetylesterase_like"/>
    <property type="match status" value="1"/>
</dbReference>
<dbReference type="EMBL" id="VNHX01000001">
    <property type="protein sequence ID" value="TYP98405.1"/>
    <property type="molecule type" value="Genomic_DNA"/>
</dbReference>
<comment type="caution">
    <text evidence="3">The sequence shown here is derived from an EMBL/GenBank/DDBJ whole genome shotgun (WGS) entry which is preliminary data.</text>
</comment>
<dbReference type="PANTHER" id="PTHR43695:SF1">
    <property type="entry name" value="RHAMNOGALACTURONAN ACETYLESTERASE"/>
    <property type="match status" value="1"/>
</dbReference>
<evidence type="ECO:0000313" key="3">
    <source>
        <dbReference type="EMBL" id="TYP98405.1"/>
    </source>
</evidence>
<dbReference type="GO" id="GO:0016788">
    <property type="term" value="F:hydrolase activity, acting on ester bonds"/>
    <property type="evidence" value="ECO:0007669"/>
    <property type="project" value="InterPro"/>
</dbReference>
<name>A0A5S5DRL2_9SPHI</name>
<dbReference type="AlphaFoldDB" id="A0A5S5DRL2"/>
<sequence length="265" mass="29751">MMMRLFYVGLLICLATLVTAFIAKNDKPTLYIIGDSTVKNGRGDGSNGQWGWGSFLHLHMDTAKINVRNKALGGTSSRTFYNDPKLWQPVLDSIRAGDFVIMQFGHNDASPIVDTLRARGSIRGNGDEFNEVDNPLLKQREIVYSYGFYLRRFVKNIQDKGAYAIICSPIPRNAWEGNKVRRSDYSTWAEEAAKQSGAFFIPLQDMIIAAYEERGKNFVNDRFFEAKDNTHTTREGAGLNASLVARFLAGNPESGLRRFCTTGIR</sequence>
<gene>
    <name evidence="3" type="ORF">BC792_10159</name>
</gene>
<reference evidence="3 4" key="1">
    <citation type="submission" date="2019-07" db="EMBL/GenBank/DDBJ databases">
        <title>Genomic Encyclopedia of Archaeal and Bacterial Type Strains, Phase II (KMG-II): from individual species to whole genera.</title>
        <authorList>
            <person name="Goeker M."/>
        </authorList>
    </citation>
    <scope>NUCLEOTIDE SEQUENCE [LARGE SCALE GENOMIC DNA]</scope>
    <source>
        <strain evidence="3 4">DSM 18850</strain>
    </source>
</reference>
<dbReference type="OrthoDB" id="9807041at2"/>
<accession>A0A5S5DRL2</accession>
<dbReference type="InterPro" id="IPR037459">
    <property type="entry name" value="RhgT-like"/>
</dbReference>
<dbReference type="Gene3D" id="3.40.50.1110">
    <property type="entry name" value="SGNH hydrolase"/>
    <property type="match status" value="1"/>
</dbReference>
<dbReference type="InterPro" id="IPR001087">
    <property type="entry name" value="GDSL"/>
</dbReference>